<evidence type="ECO:0000256" key="3">
    <source>
        <dbReference type="SAM" id="MobiDB-lite"/>
    </source>
</evidence>
<dbReference type="GO" id="GO:0006397">
    <property type="term" value="P:mRNA processing"/>
    <property type="evidence" value="ECO:0007669"/>
    <property type="project" value="UniProtKB-KW"/>
</dbReference>
<dbReference type="PANTHER" id="PTHR13161">
    <property type="entry name" value="SPLICING FACTOR SUPPRESSOR OF WHITE APRICOT"/>
    <property type="match status" value="1"/>
</dbReference>
<feature type="compositionally biased region" description="Acidic residues" evidence="3">
    <location>
        <begin position="181"/>
        <end position="199"/>
    </location>
</feature>
<feature type="domain" description="Suppressor of white apricot N-terminal" evidence="4">
    <location>
        <begin position="39"/>
        <end position="171"/>
    </location>
</feature>
<dbReference type="InterPro" id="IPR040397">
    <property type="entry name" value="SWAP"/>
</dbReference>
<feature type="compositionally biased region" description="Basic and acidic residues" evidence="3">
    <location>
        <begin position="460"/>
        <end position="469"/>
    </location>
</feature>
<keyword evidence="2" id="KW-0508">mRNA splicing</keyword>
<protein>
    <submittedName>
        <fullName evidence="6 7">CLK4-associating serine/arginine rich protein isoform X2</fullName>
    </submittedName>
</protein>
<evidence type="ECO:0000313" key="5">
    <source>
        <dbReference type="Proteomes" id="UP000695023"/>
    </source>
</evidence>
<gene>
    <name evidence="6 7" type="primary">clasrp</name>
</gene>
<evidence type="ECO:0000313" key="6">
    <source>
        <dbReference type="RefSeq" id="XP_013768611.1"/>
    </source>
</evidence>
<dbReference type="Proteomes" id="UP000695023">
    <property type="component" value="Unplaced"/>
</dbReference>
<dbReference type="RefSeq" id="XP_013768611.1">
    <property type="nucleotide sequence ID" value="XM_013913157.1"/>
</dbReference>
<dbReference type="SMART" id="SM01141">
    <property type="entry name" value="DRY_EERY"/>
    <property type="match status" value="1"/>
</dbReference>
<organism evidence="5 7">
    <name type="scientific">Pundamilia nyererei</name>
    <dbReference type="NCBI Taxonomy" id="303518"/>
    <lineage>
        <taxon>Eukaryota</taxon>
        <taxon>Metazoa</taxon>
        <taxon>Chordata</taxon>
        <taxon>Craniata</taxon>
        <taxon>Vertebrata</taxon>
        <taxon>Euteleostomi</taxon>
        <taxon>Actinopterygii</taxon>
        <taxon>Neopterygii</taxon>
        <taxon>Teleostei</taxon>
        <taxon>Neoteleostei</taxon>
        <taxon>Acanthomorphata</taxon>
        <taxon>Ovalentaria</taxon>
        <taxon>Cichlomorphae</taxon>
        <taxon>Cichliformes</taxon>
        <taxon>Cichlidae</taxon>
        <taxon>African cichlids</taxon>
        <taxon>Pseudocrenilabrinae</taxon>
        <taxon>Haplochromini</taxon>
        <taxon>Pundamilia</taxon>
    </lineage>
</organism>
<accession>A0A9Y6MA42</accession>
<dbReference type="PANTHER" id="PTHR13161:SF4">
    <property type="entry name" value="CLK4-ASSOCIATING SERINE_ARGININE RICH PROTEIN"/>
    <property type="match status" value="1"/>
</dbReference>
<keyword evidence="1" id="KW-0507">mRNA processing</keyword>
<feature type="compositionally biased region" description="Low complexity" evidence="3">
    <location>
        <begin position="445"/>
        <end position="459"/>
    </location>
</feature>
<feature type="compositionally biased region" description="Basic residues" evidence="3">
    <location>
        <begin position="261"/>
        <end position="277"/>
    </location>
</feature>
<proteinExistence type="predicted"/>
<dbReference type="GeneID" id="102200690"/>
<sequence length="528" mass="58439">MWQEARKHERKLRGMMVDYKRRGERRREYYEKIKKDPAQFLQVHGRAYKIHLDPAVALAAESPANMMPWQGDANNMIDRFDVRAHLDYIPTYTPPLLTTSTPEQEMEERKCNYERYRGLVQNDFANISEEQCLYQIYLDELYGGLPKPNEDEKKKLAEKKATIGYTYEDSTVAEPEPQSDKEEDNSENSESEDDEGIPDIDVEVDVDELNQEQVMDLNKIATPYGMAEGDFVRMLRKDKEEVEAIKHAKALEAEKAMYSGRRSRRQRREFREKRLKGRQISPPSYARRDSPTYDPYKRPESESSSESRSRSRTPGPEKITFITSFGGSDEEAAAAPQTAAPHSGHAPSNSQHSAGDEGHPAATPLLPPRTPPLGPRLAHRHIHADPDEDAGEEMGVDPGVARGQGGALGPTPEVEEGTEDRGGDVTGHAPTTETENARGTESENETGIETGIGTETGIGDDTRHVEEQGPARAHVRAATRGEGVGAVEDIVVVTAAATVPHEPLAVLAVAHPLPTEGPSLLPLPSLTS</sequence>
<dbReference type="InterPro" id="IPR019147">
    <property type="entry name" value="SWAP_N_domain"/>
</dbReference>
<name>A0A9Y6MA42_9CICH</name>
<evidence type="ECO:0000313" key="7">
    <source>
        <dbReference type="RefSeq" id="XP_013768612.1"/>
    </source>
</evidence>
<feature type="compositionally biased region" description="Pro residues" evidence="3">
    <location>
        <begin position="365"/>
        <end position="374"/>
    </location>
</feature>
<reference evidence="6 7" key="1">
    <citation type="submission" date="2025-04" db="UniProtKB">
        <authorList>
            <consortium name="RefSeq"/>
        </authorList>
    </citation>
    <scope>IDENTIFICATION</scope>
</reference>
<evidence type="ECO:0000259" key="4">
    <source>
        <dbReference type="SMART" id="SM01141"/>
    </source>
</evidence>
<dbReference type="RefSeq" id="XP_013768612.1">
    <property type="nucleotide sequence ID" value="XM_013913158.1"/>
</dbReference>
<feature type="compositionally biased region" description="Acidic residues" evidence="3">
    <location>
        <begin position="386"/>
        <end position="395"/>
    </location>
</feature>
<evidence type="ECO:0000256" key="2">
    <source>
        <dbReference type="ARBA" id="ARBA00023187"/>
    </source>
</evidence>
<dbReference type="GO" id="GO:0008380">
    <property type="term" value="P:RNA splicing"/>
    <property type="evidence" value="ECO:0007669"/>
    <property type="project" value="UniProtKB-KW"/>
</dbReference>
<feature type="region of interest" description="Disordered" evidence="3">
    <location>
        <begin position="256"/>
        <end position="477"/>
    </location>
</feature>
<dbReference type="AlphaFoldDB" id="A0A9Y6MA42"/>
<evidence type="ECO:0000256" key="1">
    <source>
        <dbReference type="ARBA" id="ARBA00022664"/>
    </source>
</evidence>
<feature type="compositionally biased region" description="Basic and acidic residues" evidence="3">
    <location>
        <begin position="286"/>
        <end position="309"/>
    </location>
</feature>
<dbReference type="Pfam" id="PF09750">
    <property type="entry name" value="DRY_EERY"/>
    <property type="match status" value="1"/>
</dbReference>
<dbReference type="CTD" id="11129"/>
<feature type="region of interest" description="Disordered" evidence="3">
    <location>
        <begin position="166"/>
        <end position="199"/>
    </location>
</feature>
<keyword evidence="5" id="KW-1185">Reference proteome</keyword>